<evidence type="ECO:0000256" key="1">
    <source>
        <dbReference type="ARBA" id="ARBA00022801"/>
    </source>
</evidence>
<evidence type="ECO:0000313" key="3">
    <source>
        <dbReference type="Proteomes" id="UP000031668"/>
    </source>
</evidence>
<keyword evidence="1" id="KW-0378">Hydrolase</keyword>
<keyword evidence="3" id="KW-1185">Reference proteome</keyword>
<dbReference type="Proteomes" id="UP000031668">
    <property type="component" value="Unassembled WGS sequence"/>
</dbReference>
<gene>
    <name evidence="2" type="ORF">RF11_03952</name>
</gene>
<reference evidence="2 3" key="1">
    <citation type="journal article" date="2014" name="Genome Biol. Evol.">
        <title>The genome of the myxosporean Thelohanellus kitauei shows adaptations to nutrient acquisition within its fish host.</title>
        <authorList>
            <person name="Yang Y."/>
            <person name="Xiong J."/>
            <person name="Zhou Z."/>
            <person name="Huo F."/>
            <person name="Miao W."/>
            <person name="Ran C."/>
            <person name="Liu Y."/>
            <person name="Zhang J."/>
            <person name="Feng J."/>
            <person name="Wang M."/>
            <person name="Wang M."/>
            <person name="Wang L."/>
            <person name="Yao B."/>
        </authorList>
    </citation>
    <scope>NUCLEOTIDE SEQUENCE [LARGE SCALE GENOMIC DNA]</scope>
    <source>
        <strain evidence="2">Wuqing</strain>
    </source>
</reference>
<accession>A0A0C2MFU5</accession>
<dbReference type="AlphaFoldDB" id="A0A0C2MFU5"/>
<dbReference type="EMBL" id="JWZT01004756">
    <property type="protein sequence ID" value="KII63249.1"/>
    <property type="molecule type" value="Genomic_DNA"/>
</dbReference>
<evidence type="ECO:0000313" key="2">
    <source>
        <dbReference type="EMBL" id="KII63249.1"/>
    </source>
</evidence>
<protein>
    <submittedName>
        <fullName evidence="2">Type I inositol 1,4,5-trisphosphate 5-phosphatase</fullName>
    </submittedName>
</protein>
<dbReference type="GO" id="GO:0004445">
    <property type="term" value="F:inositol-polyphosphate 5-phosphatase activity"/>
    <property type="evidence" value="ECO:0007669"/>
    <property type="project" value="InterPro"/>
</dbReference>
<dbReference type="PANTHER" id="PTHR12997">
    <property type="entry name" value="TYPE I INOSITOL-1,4,5-TRISPHOSPHATE 5-PHOSPHATASE"/>
    <property type="match status" value="1"/>
</dbReference>
<dbReference type="Gene3D" id="3.60.10.10">
    <property type="entry name" value="Endonuclease/exonuclease/phosphatase"/>
    <property type="match status" value="1"/>
</dbReference>
<name>A0A0C2MFU5_THEKT</name>
<dbReference type="OMA" id="FGMETCT"/>
<dbReference type="SUPFAM" id="SSF56219">
    <property type="entry name" value="DNase I-like"/>
    <property type="match status" value="1"/>
</dbReference>
<dbReference type="OrthoDB" id="6019394at2759"/>
<dbReference type="InterPro" id="IPR036691">
    <property type="entry name" value="Endo/exonu/phosph_ase_sf"/>
</dbReference>
<proteinExistence type="predicted"/>
<sequence length="297" mass="35149">MVDSLLIISSNVGSLFAEKVCLALCQPKEIIQSWKDTLKNQINNKKPSVVIITLQEFAGKQIVPWSESYRFLENLFDEFKTDYPRYLSTCDCDYETDKYFTALCTIFMVRDGFEPIEFFDFDLNEFQTIKPGLNVHELSYERQKSLKIKFGIELFPNNKWSRKGYMINRVRINGHVFDVVNLHLIHDLNFHALLETPKIYQNFRNLQLTEILKKLEQIESKKTILCGDFNFRTSILEIIKNYDPKCTIEREVKHRSTTSLLHFKGADENQVHFLPQSDNRLFKCNRHSSFRWTFAFR</sequence>
<organism evidence="2 3">
    <name type="scientific">Thelohanellus kitauei</name>
    <name type="common">Myxosporean</name>
    <dbReference type="NCBI Taxonomy" id="669202"/>
    <lineage>
        <taxon>Eukaryota</taxon>
        <taxon>Metazoa</taxon>
        <taxon>Cnidaria</taxon>
        <taxon>Myxozoa</taxon>
        <taxon>Myxosporea</taxon>
        <taxon>Bivalvulida</taxon>
        <taxon>Platysporina</taxon>
        <taxon>Myxobolidae</taxon>
        <taxon>Thelohanellus</taxon>
    </lineage>
</organism>
<dbReference type="InterPro" id="IPR039737">
    <property type="entry name" value="INPP5A"/>
</dbReference>
<comment type="caution">
    <text evidence="2">The sequence shown here is derived from an EMBL/GenBank/DDBJ whole genome shotgun (WGS) entry which is preliminary data.</text>
</comment>
<dbReference type="PANTHER" id="PTHR12997:SF2">
    <property type="entry name" value="INOSITOL POLYPHOSPHATE-5-PHOSPHATASE A"/>
    <property type="match status" value="1"/>
</dbReference>